<evidence type="ECO:0000313" key="2">
    <source>
        <dbReference type="EMBL" id="GGI84415.1"/>
    </source>
</evidence>
<evidence type="ECO:0000313" key="4">
    <source>
        <dbReference type="Proteomes" id="UP001500220"/>
    </source>
</evidence>
<name>A0A917JSU1_9PSEU</name>
<evidence type="ECO:0000313" key="1">
    <source>
        <dbReference type="EMBL" id="GAA0517717.1"/>
    </source>
</evidence>
<proteinExistence type="predicted"/>
<dbReference type="EMBL" id="BAAAHC010000008">
    <property type="protein sequence ID" value="GAA0517717.1"/>
    <property type="molecule type" value="Genomic_DNA"/>
</dbReference>
<dbReference type="Proteomes" id="UP001500220">
    <property type="component" value="Unassembled WGS sequence"/>
</dbReference>
<dbReference type="AlphaFoldDB" id="A0A917JSU1"/>
<reference evidence="1" key="4">
    <citation type="submission" date="2023-12" db="EMBL/GenBank/DDBJ databases">
        <authorList>
            <person name="Sun Q."/>
            <person name="Inoue M."/>
        </authorList>
    </citation>
    <scope>NUCLEOTIDE SEQUENCE</scope>
    <source>
        <strain evidence="1">JCM 10664</strain>
    </source>
</reference>
<keyword evidence="4" id="KW-1185">Reference proteome</keyword>
<protein>
    <submittedName>
        <fullName evidence="2">Gamma-glutamylcyclotransferase</fullName>
    </submittedName>
</protein>
<sequence>MQSRNESDQLTVRPGRCRGILKGTMNHPEPGTQFTDADYREHPYPGARPDFSFVHLNGCGHRLRPDATAPSGWRVGDGRSAEPCLDQWLAEHGAPPVRGRHPVLAYGSNACPAKITWLRDHLGLRGPAVVLRADCTGLAAVWAAGLRIRDAQRPAVLVAAPGVVERHAVWLATADQRRVFDECEGRGIRYRLVCLHGPERIRLEDGSEPRHVLAYTGATAQRAPLLVDDRPVRCAEVDQRAANLLTGEPGPGDGLFCTEIVGDPHNRRR</sequence>
<dbReference type="EMBL" id="BMMT01000006">
    <property type="protein sequence ID" value="GGI84415.1"/>
    <property type="molecule type" value="Genomic_DNA"/>
</dbReference>
<reference evidence="1 4" key="2">
    <citation type="journal article" date="2019" name="Int. J. Syst. Evol. Microbiol.">
        <title>The Global Catalogue of Microorganisms (GCM) 10K type strain sequencing project: providing services to taxonomists for standard genome sequencing and annotation.</title>
        <authorList>
            <consortium name="The Broad Institute Genomics Platform"/>
            <consortium name="The Broad Institute Genome Sequencing Center for Infectious Disease"/>
            <person name="Wu L."/>
            <person name="Ma J."/>
        </authorList>
    </citation>
    <scope>NUCLEOTIDE SEQUENCE [LARGE SCALE GENOMIC DNA]</scope>
    <source>
        <strain evidence="1 4">JCM 10664</strain>
    </source>
</reference>
<organism evidence="2 3">
    <name type="scientific">Saccharopolyspora thermophila</name>
    <dbReference type="NCBI Taxonomy" id="89367"/>
    <lineage>
        <taxon>Bacteria</taxon>
        <taxon>Bacillati</taxon>
        <taxon>Actinomycetota</taxon>
        <taxon>Actinomycetes</taxon>
        <taxon>Pseudonocardiales</taxon>
        <taxon>Pseudonocardiaceae</taxon>
        <taxon>Saccharopolyspora</taxon>
    </lineage>
</organism>
<dbReference type="Proteomes" id="UP000597989">
    <property type="component" value="Unassembled WGS sequence"/>
</dbReference>
<comment type="caution">
    <text evidence="2">The sequence shown here is derived from an EMBL/GenBank/DDBJ whole genome shotgun (WGS) entry which is preliminary data.</text>
</comment>
<accession>A0A917JSU1</accession>
<evidence type="ECO:0000313" key="3">
    <source>
        <dbReference type="Proteomes" id="UP000597989"/>
    </source>
</evidence>
<reference evidence="2" key="3">
    <citation type="submission" date="2020-09" db="EMBL/GenBank/DDBJ databases">
        <authorList>
            <person name="Sun Q."/>
            <person name="Zhou Y."/>
        </authorList>
    </citation>
    <scope>NUCLEOTIDE SEQUENCE</scope>
    <source>
        <strain evidence="2">CGMCC 4.7206</strain>
    </source>
</reference>
<gene>
    <name evidence="1" type="ORF">GCM10009545_19690</name>
    <name evidence="2" type="ORF">GCM10011581_21940</name>
</gene>
<reference evidence="2 3" key="1">
    <citation type="journal article" date="2014" name="Int. J. Syst. Evol. Microbiol.">
        <title>Complete genome sequence of Corynebacterium casei LMG S-19264T (=DSM 44701T), isolated from a smear-ripened cheese.</title>
        <authorList>
            <consortium name="US DOE Joint Genome Institute (JGI-PGF)"/>
            <person name="Walter F."/>
            <person name="Albersmeier A."/>
            <person name="Kalinowski J."/>
            <person name="Ruckert C."/>
        </authorList>
    </citation>
    <scope>NUCLEOTIDE SEQUENCE [LARGE SCALE GENOMIC DNA]</scope>
    <source>
        <strain evidence="2 3">CGMCC 4.7206</strain>
    </source>
</reference>